<organism evidence="19 20">
    <name type="scientific">Viridothelium virens</name>
    <name type="common">Speckled blister lichen</name>
    <name type="synonym">Trypethelium virens</name>
    <dbReference type="NCBI Taxonomy" id="1048519"/>
    <lineage>
        <taxon>Eukaryota</taxon>
        <taxon>Fungi</taxon>
        <taxon>Dikarya</taxon>
        <taxon>Ascomycota</taxon>
        <taxon>Pezizomycotina</taxon>
        <taxon>Dothideomycetes</taxon>
        <taxon>Dothideomycetes incertae sedis</taxon>
        <taxon>Trypetheliales</taxon>
        <taxon>Trypetheliaceae</taxon>
        <taxon>Viridothelium</taxon>
    </lineage>
</organism>
<proteinExistence type="inferred from homology"/>
<name>A0A6A6HP66_VIRVR</name>
<evidence type="ECO:0000256" key="9">
    <source>
        <dbReference type="ARBA" id="ARBA00022776"/>
    </source>
</evidence>
<dbReference type="Proteomes" id="UP000800092">
    <property type="component" value="Unassembled WGS sequence"/>
</dbReference>
<evidence type="ECO:0000256" key="11">
    <source>
        <dbReference type="ARBA" id="ARBA00022838"/>
    </source>
</evidence>
<evidence type="ECO:0000256" key="5">
    <source>
        <dbReference type="ARBA" id="ARBA00022454"/>
    </source>
</evidence>
<dbReference type="GO" id="GO:0072686">
    <property type="term" value="C:mitotic spindle"/>
    <property type="evidence" value="ECO:0007669"/>
    <property type="project" value="InterPro"/>
</dbReference>
<evidence type="ECO:0000256" key="12">
    <source>
        <dbReference type="ARBA" id="ARBA00023212"/>
    </source>
</evidence>
<dbReference type="PANTHER" id="PTHR28017:SF1">
    <property type="entry name" value="DASH COMPLEX SUBUNIT DAD3"/>
    <property type="match status" value="1"/>
</dbReference>
<dbReference type="EMBL" id="ML991771">
    <property type="protein sequence ID" value="KAF2239934.1"/>
    <property type="molecule type" value="Genomic_DNA"/>
</dbReference>
<gene>
    <name evidence="19" type="ORF">EV356DRAFT_538831</name>
</gene>
<keyword evidence="11" id="KW-0995">Kinetochore</keyword>
<dbReference type="Pfam" id="PF08656">
    <property type="entry name" value="DASH_Dad3"/>
    <property type="match status" value="1"/>
</dbReference>
<evidence type="ECO:0000256" key="14">
    <source>
        <dbReference type="ARBA" id="ARBA00023306"/>
    </source>
</evidence>
<evidence type="ECO:0000256" key="8">
    <source>
        <dbReference type="ARBA" id="ARBA00022701"/>
    </source>
</evidence>
<evidence type="ECO:0000256" key="18">
    <source>
        <dbReference type="SAM" id="MobiDB-lite"/>
    </source>
</evidence>
<evidence type="ECO:0000256" key="13">
    <source>
        <dbReference type="ARBA" id="ARBA00023242"/>
    </source>
</evidence>
<keyword evidence="20" id="KW-1185">Reference proteome</keyword>
<keyword evidence="6" id="KW-0963">Cytoplasm</keyword>
<keyword evidence="15" id="KW-0137">Centromere</keyword>
<dbReference type="OrthoDB" id="2443965at2759"/>
<dbReference type="GO" id="GO:0051010">
    <property type="term" value="F:microtubule plus-end binding"/>
    <property type="evidence" value="ECO:0007669"/>
    <property type="project" value="TreeGrafter"/>
</dbReference>
<evidence type="ECO:0000313" key="19">
    <source>
        <dbReference type="EMBL" id="KAF2239934.1"/>
    </source>
</evidence>
<dbReference type="GO" id="GO:0042729">
    <property type="term" value="C:DASH complex"/>
    <property type="evidence" value="ECO:0007669"/>
    <property type="project" value="InterPro"/>
</dbReference>
<evidence type="ECO:0000256" key="4">
    <source>
        <dbReference type="ARBA" id="ARBA00006277"/>
    </source>
</evidence>
<dbReference type="PANTHER" id="PTHR28017">
    <property type="entry name" value="DASH COMPLEX SUBUNIT DAD3"/>
    <property type="match status" value="1"/>
</dbReference>
<evidence type="ECO:0000256" key="15">
    <source>
        <dbReference type="ARBA" id="ARBA00023328"/>
    </source>
</evidence>
<evidence type="ECO:0000256" key="17">
    <source>
        <dbReference type="ARBA" id="ARBA00044305"/>
    </source>
</evidence>
<keyword evidence="8" id="KW-0493">Microtubule</keyword>
<keyword evidence="7" id="KW-0132">Cell division</keyword>
<evidence type="ECO:0000313" key="20">
    <source>
        <dbReference type="Proteomes" id="UP000800092"/>
    </source>
</evidence>
<keyword evidence="14" id="KW-0131">Cell cycle</keyword>
<evidence type="ECO:0000256" key="2">
    <source>
        <dbReference type="ARBA" id="ARBA00004186"/>
    </source>
</evidence>
<keyword evidence="13" id="KW-0539">Nucleus</keyword>
<comment type="similarity">
    <text evidence="4">Belongs to the DASH complex DAD3 family.</text>
</comment>
<dbReference type="InterPro" id="IPR013965">
    <property type="entry name" value="DASH_Dad3"/>
</dbReference>
<dbReference type="GO" id="GO:0051301">
    <property type="term" value="P:cell division"/>
    <property type="evidence" value="ECO:0007669"/>
    <property type="project" value="UniProtKB-KW"/>
</dbReference>
<dbReference type="GO" id="GO:0005874">
    <property type="term" value="C:microtubule"/>
    <property type="evidence" value="ECO:0007669"/>
    <property type="project" value="UniProtKB-KW"/>
</dbReference>
<evidence type="ECO:0000256" key="7">
    <source>
        <dbReference type="ARBA" id="ARBA00022618"/>
    </source>
</evidence>
<accession>A0A6A6HP66</accession>
<evidence type="ECO:0000256" key="10">
    <source>
        <dbReference type="ARBA" id="ARBA00022829"/>
    </source>
</evidence>
<evidence type="ECO:0000256" key="1">
    <source>
        <dbReference type="ARBA" id="ARBA00004123"/>
    </source>
</evidence>
<evidence type="ECO:0000256" key="3">
    <source>
        <dbReference type="ARBA" id="ARBA00004629"/>
    </source>
</evidence>
<sequence length="236" mass="25281">MENAPGSNLSSSHNQYSDNASSESLSPLEQEVLDEYARLVGNLNNLSASLSTIAAHPSSEILDSLRGLERKTSLVFTLLKASVYSIVLQQQIEGEEDSRAQVHSSSLPLPATNMAKLHLRISLFDLPNLCIFLTTATVSLLRKFTALKIRAYFVGEDVIDYLQQVGCAVNASTAAPSSAVAAPMLTTAAQSSFSSAAHASMQVNHATSLQTQLGYAGNVIDPTMMACGFQLPVPWY</sequence>
<keyword evidence="12" id="KW-0206">Cytoskeleton</keyword>
<protein>
    <recommendedName>
        <fullName evidence="16">DASH complex subunit DAD3</fullName>
    </recommendedName>
    <alternativeName>
        <fullName evidence="17">Outer kinetochore protein DAD3</fullName>
    </alternativeName>
</protein>
<comment type="subcellular location">
    <subcellularLocation>
        <location evidence="3">Chromosome</location>
        <location evidence="3">Centromere</location>
        <location evidence="3">Kinetochore</location>
    </subcellularLocation>
    <subcellularLocation>
        <location evidence="2">Cytoplasm</location>
        <location evidence="2">Cytoskeleton</location>
        <location evidence="2">Spindle</location>
    </subcellularLocation>
    <subcellularLocation>
        <location evidence="1">Nucleus</location>
    </subcellularLocation>
</comment>
<reference evidence="19" key="1">
    <citation type="journal article" date="2020" name="Stud. Mycol.">
        <title>101 Dothideomycetes genomes: a test case for predicting lifestyles and emergence of pathogens.</title>
        <authorList>
            <person name="Haridas S."/>
            <person name="Albert R."/>
            <person name="Binder M."/>
            <person name="Bloem J."/>
            <person name="Labutti K."/>
            <person name="Salamov A."/>
            <person name="Andreopoulos B."/>
            <person name="Baker S."/>
            <person name="Barry K."/>
            <person name="Bills G."/>
            <person name="Bluhm B."/>
            <person name="Cannon C."/>
            <person name="Castanera R."/>
            <person name="Culley D."/>
            <person name="Daum C."/>
            <person name="Ezra D."/>
            <person name="Gonzalez J."/>
            <person name="Henrissat B."/>
            <person name="Kuo A."/>
            <person name="Liang C."/>
            <person name="Lipzen A."/>
            <person name="Lutzoni F."/>
            <person name="Magnuson J."/>
            <person name="Mondo S."/>
            <person name="Nolan M."/>
            <person name="Ohm R."/>
            <person name="Pangilinan J."/>
            <person name="Park H.-J."/>
            <person name="Ramirez L."/>
            <person name="Alfaro M."/>
            <person name="Sun H."/>
            <person name="Tritt A."/>
            <person name="Yoshinaga Y."/>
            <person name="Zwiers L.-H."/>
            <person name="Turgeon B."/>
            <person name="Goodwin S."/>
            <person name="Spatafora J."/>
            <person name="Crous P."/>
            <person name="Grigoriev I."/>
        </authorList>
    </citation>
    <scope>NUCLEOTIDE SEQUENCE</scope>
    <source>
        <strain evidence="19">Tuck. ex Michener</strain>
    </source>
</reference>
<keyword evidence="5" id="KW-0158">Chromosome</keyword>
<keyword evidence="10" id="KW-0159">Chromosome partition</keyword>
<dbReference type="GO" id="GO:0008608">
    <property type="term" value="P:attachment of spindle microtubules to kinetochore"/>
    <property type="evidence" value="ECO:0007669"/>
    <property type="project" value="InterPro"/>
</dbReference>
<feature type="region of interest" description="Disordered" evidence="18">
    <location>
        <begin position="1"/>
        <end position="24"/>
    </location>
</feature>
<dbReference type="AlphaFoldDB" id="A0A6A6HP66"/>
<keyword evidence="9" id="KW-0498">Mitosis</keyword>
<evidence type="ECO:0000256" key="6">
    <source>
        <dbReference type="ARBA" id="ARBA00022490"/>
    </source>
</evidence>
<evidence type="ECO:0000256" key="16">
    <source>
        <dbReference type="ARBA" id="ARBA00044179"/>
    </source>
</evidence>